<organism evidence="8 9">
    <name type="scientific">Peribacillus deserti</name>
    <dbReference type="NCBI Taxonomy" id="673318"/>
    <lineage>
        <taxon>Bacteria</taxon>
        <taxon>Bacillati</taxon>
        <taxon>Bacillota</taxon>
        <taxon>Bacilli</taxon>
        <taxon>Bacillales</taxon>
        <taxon>Bacillaceae</taxon>
        <taxon>Peribacillus</taxon>
    </lineage>
</organism>
<evidence type="ECO:0000256" key="2">
    <source>
        <dbReference type="ARBA" id="ARBA00022692"/>
    </source>
</evidence>
<keyword evidence="4 6" id="KW-0472">Membrane</keyword>
<name>A0ABS2QFG7_9BACI</name>
<dbReference type="EMBL" id="JAFBFI010000004">
    <property type="protein sequence ID" value="MBM7691888.1"/>
    <property type="molecule type" value="Genomic_DNA"/>
</dbReference>
<dbReference type="Pfam" id="PF06305">
    <property type="entry name" value="LapA_dom"/>
    <property type="match status" value="1"/>
</dbReference>
<keyword evidence="9" id="KW-1185">Reference proteome</keyword>
<keyword evidence="1" id="KW-1003">Cell membrane</keyword>
<reference evidence="8 9" key="1">
    <citation type="submission" date="2021-01" db="EMBL/GenBank/DDBJ databases">
        <title>Genomic Encyclopedia of Type Strains, Phase IV (KMG-IV): sequencing the most valuable type-strain genomes for metagenomic binning, comparative biology and taxonomic classification.</title>
        <authorList>
            <person name="Goeker M."/>
        </authorList>
    </citation>
    <scope>NUCLEOTIDE SEQUENCE [LARGE SCALE GENOMIC DNA]</scope>
    <source>
        <strain evidence="8 9">DSM 105482</strain>
    </source>
</reference>
<accession>A0ABS2QFG7</accession>
<evidence type="ECO:0000256" key="6">
    <source>
        <dbReference type="SAM" id="Phobius"/>
    </source>
</evidence>
<dbReference type="RefSeq" id="WP_204540293.1">
    <property type="nucleotide sequence ID" value="NZ_JAFBFI010000004.1"/>
</dbReference>
<evidence type="ECO:0000256" key="1">
    <source>
        <dbReference type="ARBA" id="ARBA00022475"/>
    </source>
</evidence>
<evidence type="ECO:0000256" key="5">
    <source>
        <dbReference type="SAM" id="Coils"/>
    </source>
</evidence>
<keyword evidence="5" id="KW-0175">Coiled coil</keyword>
<dbReference type="InterPro" id="IPR010445">
    <property type="entry name" value="LapA_dom"/>
</dbReference>
<dbReference type="PANTHER" id="PTHR41335:SF1">
    <property type="entry name" value="MEMBRANE PROTEIN"/>
    <property type="match status" value="1"/>
</dbReference>
<keyword evidence="3 6" id="KW-1133">Transmembrane helix</keyword>
<evidence type="ECO:0000256" key="3">
    <source>
        <dbReference type="ARBA" id="ARBA00022989"/>
    </source>
</evidence>
<feature type="domain" description="Lipopolysaccharide assembly protein A" evidence="7">
    <location>
        <begin position="24"/>
        <end position="86"/>
    </location>
</feature>
<evidence type="ECO:0000259" key="7">
    <source>
        <dbReference type="Pfam" id="PF06305"/>
    </source>
</evidence>
<proteinExistence type="predicted"/>
<keyword evidence="2 6" id="KW-0812">Transmembrane</keyword>
<feature type="transmembrane region" description="Helical" evidence="6">
    <location>
        <begin position="41"/>
        <end position="65"/>
    </location>
</feature>
<dbReference type="Proteomes" id="UP000823486">
    <property type="component" value="Unassembled WGS sequence"/>
</dbReference>
<dbReference type="PANTHER" id="PTHR41335">
    <property type="entry name" value="MEMBRANE PROTEIN-RELATED"/>
    <property type="match status" value="1"/>
</dbReference>
<feature type="coiled-coil region" evidence="5">
    <location>
        <begin position="64"/>
        <end position="91"/>
    </location>
</feature>
<sequence>MKVQGMFIIALAFALLVSAFAVINVDNVTVDYFFGTSRLPLIVVILSSALMGGIIVGCLGLLKVFSLRRDIRKLKRDRDEKEVQLELAERSMDTAAPNVEGSDQTL</sequence>
<protein>
    <submittedName>
        <fullName evidence="8">Integral membrane protein</fullName>
    </submittedName>
</protein>
<gene>
    <name evidence="8" type="ORF">JOC77_001298</name>
</gene>
<evidence type="ECO:0000256" key="4">
    <source>
        <dbReference type="ARBA" id="ARBA00023136"/>
    </source>
</evidence>
<evidence type="ECO:0000313" key="8">
    <source>
        <dbReference type="EMBL" id="MBM7691888.1"/>
    </source>
</evidence>
<evidence type="ECO:0000313" key="9">
    <source>
        <dbReference type="Proteomes" id="UP000823486"/>
    </source>
</evidence>
<comment type="caution">
    <text evidence="8">The sequence shown here is derived from an EMBL/GenBank/DDBJ whole genome shotgun (WGS) entry which is preliminary data.</text>
</comment>